<dbReference type="GO" id="GO:0003700">
    <property type="term" value="F:DNA-binding transcription factor activity"/>
    <property type="evidence" value="ECO:0007669"/>
    <property type="project" value="InterPro"/>
</dbReference>
<evidence type="ECO:0000256" key="3">
    <source>
        <dbReference type="ARBA" id="ARBA00022833"/>
    </source>
</evidence>
<dbReference type="GO" id="GO:1900376">
    <property type="term" value="P:regulation of secondary metabolite biosynthetic process"/>
    <property type="evidence" value="ECO:0007669"/>
    <property type="project" value="TreeGrafter"/>
</dbReference>
<organism evidence="9 10">
    <name type="scientific">Abditibacterium utsteinense</name>
    <dbReference type="NCBI Taxonomy" id="1960156"/>
    <lineage>
        <taxon>Bacteria</taxon>
        <taxon>Pseudomonadati</taxon>
        <taxon>Abditibacteriota</taxon>
        <taxon>Abditibacteriia</taxon>
        <taxon>Abditibacteriales</taxon>
        <taxon>Abditibacteriaceae</taxon>
        <taxon>Abditibacterium</taxon>
    </lineage>
</organism>
<keyword evidence="2" id="KW-0678">Repressor</keyword>
<evidence type="ECO:0000256" key="4">
    <source>
        <dbReference type="ARBA" id="ARBA00023015"/>
    </source>
</evidence>
<dbReference type="Proteomes" id="UP000237684">
    <property type="component" value="Unassembled WGS sequence"/>
</dbReference>
<evidence type="ECO:0000313" key="9">
    <source>
        <dbReference type="EMBL" id="PQV64608.1"/>
    </source>
</evidence>
<comment type="cofactor">
    <cofactor evidence="7">
        <name>Zn(2+)</name>
        <dbReference type="ChEBI" id="CHEBI:29105"/>
    </cofactor>
    <text evidence="7">Binds 1 zinc ion per subunit.</text>
</comment>
<comment type="cofactor">
    <cofactor evidence="8">
        <name>Mn(2+)</name>
        <dbReference type="ChEBI" id="CHEBI:29035"/>
    </cofactor>
    <cofactor evidence="8">
        <name>Fe(2+)</name>
        <dbReference type="ChEBI" id="CHEBI:29033"/>
    </cofactor>
    <text evidence="8">Binds 1 Mn(2+) or Fe(2+) ion per subunit.</text>
</comment>
<keyword evidence="6" id="KW-0804">Transcription</keyword>
<protein>
    <submittedName>
        <fullName evidence="9">Fur family transcriptional regulator, ferric uptake regulator</fullName>
    </submittedName>
</protein>
<evidence type="ECO:0000256" key="8">
    <source>
        <dbReference type="PIRSR" id="PIRSR602481-2"/>
    </source>
</evidence>
<dbReference type="FunCoup" id="A0A2S8SUX8">
    <property type="interactions" value="277"/>
</dbReference>
<feature type="binding site" evidence="7">
    <location>
        <position position="140"/>
    </location>
    <ligand>
        <name>Zn(2+)</name>
        <dbReference type="ChEBI" id="CHEBI:29105"/>
    </ligand>
</feature>
<dbReference type="OrthoDB" id="8659436at2"/>
<feature type="binding site" evidence="8">
    <location>
        <position position="92"/>
    </location>
    <ligand>
        <name>Fe cation</name>
        <dbReference type="ChEBI" id="CHEBI:24875"/>
    </ligand>
</feature>
<proteinExistence type="inferred from homology"/>
<keyword evidence="3 7" id="KW-0862">Zinc</keyword>
<gene>
    <name evidence="9" type="ORF">B1R32_104101</name>
</gene>
<dbReference type="Gene3D" id="1.10.10.10">
    <property type="entry name" value="Winged helix-like DNA-binding domain superfamily/Winged helix DNA-binding domain"/>
    <property type="match status" value="1"/>
</dbReference>
<dbReference type="PANTHER" id="PTHR33202">
    <property type="entry name" value="ZINC UPTAKE REGULATION PROTEIN"/>
    <property type="match status" value="1"/>
</dbReference>
<keyword evidence="10" id="KW-1185">Reference proteome</keyword>
<comment type="caution">
    <text evidence="9">The sequence shown here is derived from an EMBL/GenBank/DDBJ whole genome shotgun (WGS) entry which is preliminary data.</text>
</comment>
<feature type="binding site" evidence="7">
    <location>
        <position position="137"/>
    </location>
    <ligand>
        <name>Zn(2+)</name>
        <dbReference type="ChEBI" id="CHEBI:29105"/>
    </ligand>
</feature>
<keyword evidence="4" id="KW-0805">Transcription regulation</keyword>
<dbReference type="EMBL" id="NIGF01000004">
    <property type="protein sequence ID" value="PQV64608.1"/>
    <property type="molecule type" value="Genomic_DNA"/>
</dbReference>
<dbReference type="InterPro" id="IPR043135">
    <property type="entry name" value="Fur_C"/>
</dbReference>
<accession>A0A2S8SUX8</accession>
<evidence type="ECO:0000256" key="5">
    <source>
        <dbReference type="ARBA" id="ARBA00023125"/>
    </source>
</evidence>
<dbReference type="GO" id="GO:0045892">
    <property type="term" value="P:negative regulation of DNA-templated transcription"/>
    <property type="evidence" value="ECO:0007669"/>
    <property type="project" value="TreeGrafter"/>
</dbReference>
<dbReference type="PANTHER" id="PTHR33202:SF22">
    <property type="entry name" value="HYDROGEN PEROXIDE SENSITIVE REPRESSOR"/>
    <property type="match status" value="1"/>
</dbReference>
<evidence type="ECO:0000256" key="7">
    <source>
        <dbReference type="PIRSR" id="PIRSR602481-1"/>
    </source>
</evidence>
<feature type="binding site" evidence="8">
    <location>
        <position position="129"/>
    </location>
    <ligand>
        <name>Fe cation</name>
        <dbReference type="ChEBI" id="CHEBI:24875"/>
    </ligand>
</feature>
<evidence type="ECO:0000313" key="10">
    <source>
        <dbReference type="Proteomes" id="UP000237684"/>
    </source>
</evidence>
<dbReference type="InterPro" id="IPR002481">
    <property type="entry name" value="FUR"/>
</dbReference>
<dbReference type="SUPFAM" id="SSF46785">
    <property type="entry name" value="Winged helix' DNA-binding domain"/>
    <property type="match status" value="1"/>
</dbReference>
<dbReference type="InterPro" id="IPR036388">
    <property type="entry name" value="WH-like_DNA-bd_sf"/>
</dbReference>
<dbReference type="Pfam" id="PF01475">
    <property type="entry name" value="FUR"/>
    <property type="match status" value="1"/>
</dbReference>
<dbReference type="InterPro" id="IPR036390">
    <property type="entry name" value="WH_DNA-bd_sf"/>
</dbReference>
<dbReference type="GO" id="GO:0000976">
    <property type="term" value="F:transcription cis-regulatory region binding"/>
    <property type="evidence" value="ECO:0007669"/>
    <property type="project" value="TreeGrafter"/>
</dbReference>
<dbReference type="AlphaFoldDB" id="A0A2S8SUX8"/>
<name>A0A2S8SUX8_9BACT</name>
<evidence type="ECO:0000256" key="6">
    <source>
        <dbReference type="ARBA" id="ARBA00023163"/>
    </source>
</evidence>
<keyword evidence="7" id="KW-0479">Metal-binding</keyword>
<reference evidence="9 10" key="1">
    <citation type="journal article" date="2018" name="Syst. Appl. Microbiol.">
        <title>Abditibacterium utsteinense sp. nov., the first cultivated member of candidate phylum FBP, isolated from ice-free Antarctic soil samples.</title>
        <authorList>
            <person name="Tahon G."/>
            <person name="Tytgat B."/>
            <person name="Lebbe L."/>
            <person name="Carlier A."/>
            <person name="Willems A."/>
        </authorList>
    </citation>
    <scope>NUCLEOTIDE SEQUENCE [LARGE SCALE GENOMIC DNA]</scope>
    <source>
        <strain evidence="9 10">LMG 29911</strain>
    </source>
</reference>
<dbReference type="GO" id="GO:0008270">
    <property type="term" value="F:zinc ion binding"/>
    <property type="evidence" value="ECO:0007669"/>
    <property type="project" value="TreeGrafter"/>
</dbReference>
<comment type="similarity">
    <text evidence="1">Belongs to the Fur family.</text>
</comment>
<dbReference type="CDD" id="cd07153">
    <property type="entry name" value="Fur_like"/>
    <property type="match status" value="1"/>
</dbReference>
<dbReference type="InParanoid" id="A0A2S8SUX8"/>
<keyword evidence="5" id="KW-0238">DNA-binding</keyword>
<sequence length="142" mass="15792">MRRGIVGPENIKESAQLGQRQTRQRDAVLRVIIEANGPLSVPEIHERAMNSHAGIGIATIYRTLKLLQENAQIQSVILPSGESRFEAVGRGHHEHFQCRRCNSVYDIHACPLDLPRNTTLAGGFVVEDHELTLYGTCPLCVK</sequence>
<dbReference type="RefSeq" id="WP_105482988.1">
    <property type="nucleotide sequence ID" value="NZ_NIGF01000004.1"/>
</dbReference>
<feature type="binding site" evidence="7">
    <location>
        <position position="101"/>
    </location>
    <ligand>
        <name>Zn(2+)</name>
        <dbReference type="ChEBI" id="CHEBI:29105"/>
    </ligand>
</feature>
<evidence type="ECO:0000256" key="2">
    <source>
        <dbReference type="ARBA" id="ARBA00022491"/>
    </source>
</evidence>
<keyword evidence="8" id="KW-0408">Iron</keyword>
<evidence type="ECO:0000256" key="1">
    <source>
        <dbReference type="ARBA" id="ARBA00007957"/>
    </source>
</evidence>
<feature type="binding site" evidence="7">
    <location>
        <position position="98"/>
    </location>
    <ligand>
        <name>Zn(2+)</name>
        <dbReference type="ChEBI" id="CHEBI:29105"/>
    </ligand>
</feature>
<dbReference type="Gene3D" id="3.30.1490.190">
    <property type="match status" value="1"/>
</dbReference>